<dbReference type="SUPFAM" id="SSF56436">
    <property type="entry name" value="C-type lectin-like"/>
    <property type="match status" value="1"/>
</dbReference>
<dbReference type="InterPro" id="IPR001304">
    <property type="entry name" value="C-type_lectin-like"/>
</dbReference>
<dbReference type="InterPro" id="IPR016186">
    <property type="entry name" value="C-type_lectin-like/link_sf"/>
</dbReference>
<dbReference type="InterPro" id="IPR018378">
    <property type="entry name" value="C-type_lectin_CS"/>
</dbReference>
<sequence>MTMIIGCLLFLLDIALGCRPGWTSFNTSCYHLSLDKKSWIDGMKMCEIHGAYLVHVNSASEDNFTTNLLITHKADNAWLGGSDWTEEGMWVWEPEGELIQYSNFAHHQPDNRDGQNCLKKGLSLNYLWNDKDCDQPYPYICETTNEDGNPVVG</sequence>
<dbReference type="PANTHER" id="PTHR22803">
    <property type="entry name" value="MANNOSE, PHOSPHOLIPASE, LECTIN RECEPTOR RELATED"/>
    <property type="match status" value="1"/>
</dbReference>
<evidence type="ECO:0000313" key="5">
    <source>
        <dbReference type="Proteomes" id="UP000005408"/>
    </source>
</evidence>
<evidence type="ECO:0000256" key="1">
    <source>
        <dbReference type="ARBA" id="ARBA00023157"/>
    </source>
</evidence>
<dbReference type="Pfam" id="PF00059">
    <property type="entry name" value="Lectin_C"/>
    <property type="match status" value="1"/>
</dbReference>
<keyword evidence="5" id="KW-1185">Reference proteome</keyword>
<organism evidence="4 5">
    <name type="scientific">Magallana gigas</name>
    <name type="common">Pacific oyster</name>
    <name type="synonym">Crassostrea gigas</name>
    <dbReference type="NCBI Taxonomy" id="29159"/>
    <lineage>
        <taxon>Eukaryota</taxon>
        <taxon>Metazoa</taxon>
        <taxon>Spiralia</taxon>
        <taxon>Lophotrochozoa</taxon>
        <taxon>Mollusca</taxon>
        <taxon>Bivalvia</taxon>
        <taxon>Autobranchia</taxon>
        <taxon>Pteriomorphia</taxon>
        <taxon>Ostreida</taxon>
        <taxon>Ostreoidea</taxon>
        <taxon>Ostreidae</taxon>
        <taxon>Magallana</taxon>
    </lineage>
</organism>
<dbReference type="InterPro" id="IPR050111">
    <property type="entry name" value="C-type_lectin/snaclec_domain"/>
</dbReference>
<dbReference type="SMART" id="SM00034">
    <property type="entry name" value="CLECT"/>
    <property type="match status" value="1"/>
</dbReference>
<dbReference type="PROSITE" id="PS50041">
    <property type="entry name" value="C_TYPE_LECTIN_2"/>
    <property type="match status" value="1"/>
</dbReference>
<evidence type="ECO:0000313" key="4">
    <source>
        <dbReference type="EnsemblMetazoa" id="G11751.1:cds"/>
    </source>
</evidence>
<feature type="domain" description="C-type lectin" evidence="3">
    <location>
        <begin position="25"/>
        <end position="142"/>
    </location>
</feature>
<name>A0A8W8HZW6_MAGGI</name>
<dbReference type="AlphaFoldDB" id="A0A8W8HZW6"/>
<dbReference type="Gene3D" id="3.10.100.10">
    <property type="entry name" value="Mannose-Binding Protein A, subunit A"/>
    <property type="match status" value="1"/>
</dbReference>
<feature type="chain" id="PRO_5036478583" description="C-type lectin domain-containing protein" evidence="2">
    <location>
        <begin position="18"/>
        <end position="153"/>
    </location>
</feature>
<accession>A0A8W8HZW6</accession>
<dbReference type="InterPro" id="IPR016187">
    <property type="entry name" value="CTDL_fold"/>
</dbReference>
<dbReference type="EnsemblMetazoa" id="G11751.1">
    <property type="protein sequence ID" value="G11751.1:cds"/>
    <property type="gene ID" value="G11751"/>
</dbReference>
<keyword evidence="1" id="KW-1015">Disulfide bond</keyword>
<reference evidence="4" key="1">
    <citation type="submission" date="2022-08" db="UniProtKB">
        <authorList>
            <consortium name="EnsemblMetazoa"/>
        </authorList>
    </citation>
    <scope>IDENTIFICATION</scope>
    <source>
        <strain evidence="4">05x7-T-G4-1.051#20</strain>
    </source>
</reference>
<evidence type="ECO:0000256" key="2">
    <source>
        <dbReference type="SAM" id="SignalP"/>
    </source>
</evidence>
<feature type="signal peptide" evidence="2">
    <location>
        <begin position="1"/>
        <end position="17"/>
    </location>
</feature>
<keyword evidence="2" id="KW-0732">Signal</keyword>
<evidence type="ECO:0000259" key="3">
    <source>
        <dbReference type="PROSITE" id="PS50041"/>
    </source>
</evidence>
<proteinExistence type="predicted"/>
<dbReference type="PROSITE" id="PS00615">
    <property type="entry name" value="C_TYPE_LECTIN_1"/>
    <property type="match status" value="1"/>
</dbReference>
<dbReference type="Proteomes" id="UP000005408">
    <property type="component" value="Unassembled WGS sequence"/>
</dbReference>
<dbReference type="CDD" id="cd00037">
    <property type="entry name" value="CLECT"/>
    <property type="match status" value="1"/>
</dbReference>
<protein>
    <recommendedName>
        <fullName evidence="3">C-type lectin domain-containing protein</fullName>
    </recommendedName>
</protein>